<evidence type="ECO:0000256" key="7">
    <source>
        <dbReference type="PROSITE-ProRule" id="PRU00221"/>
    </source>
</evidence>
<feature type="compositionally biased region" description="Basic and acidic residues" evidence="8">
    <location>
        <begin position="454"/>
        <end position="497"/>
    </location>
</feature>
<dbReference type="InterPro" id="IPR001680">
    <property type="entry name" value="WD40_rpt"/>
</dbReference>
<keyword evidence="5 6" id="KW-0539">Nucleus</keyword>
<feature type="region of interest" description="Disordered" evidence="8">
    <location>
        <begin position="125"/>
        <end position="145"/>
    </location>
</feature>
<keyword evidence="10" id="KW-1185">Reference proteome</keyword>
<name>A0ABQ0L5M0_MYCCL</name>
<evidence type="ECO:0000313" key="9">
    <source>
        <dbReference type="EMBL" id="GAT46439.1"/>
    </source>
</evidence>
<accession>A0ABQ0L5M0</accession>
<sequence length="510" mass="55568">MVDSPVVDFPYTHFFVSSATAVIISGPHIQTFDASTGKLIASTVGREGLAPSGPIRVAAVDRDAKHLITAADDKMLKLWRIDVLELVNERELPKRPTALNFTQDGETIVVADKFGDVFSYPLEHVPQNPPAAPAEETKNASHENPSGGRLILGHVSLLNAFVLSADEKYILTADRDEHIRVSWYPQGYTIENYCLGHTSFVSALHIPDFSPDLLISGGGDPVLKVWDWLSGRLKRDIAIREAVEPYIKVKPAKRTPWRLGNDGAEGSGSKGKRKKKGKRGKGKGKQQDDEHPDSTLPQEVEESAPVAEQPWEDEAPVLAISQIKSRGRHIVCSAFGATALFSFTLPELDSTPPHIHTVDFGQPVLGFTVQDDGLVWVSLDNGWEGSAGLKVRLARLNLDGKLAEINDSTSPLFTALNVAALLPGTADDLKSLELYAPLTSLPKSLDDQTEGGGGDERKLSKKELGRLKTREAVAKKQGRSKDEEDEERQAKRARSDLGDDVEMADGEDTS</sequence>
<dbReference type="SUPFAM" id="SSF50978">
    <property type="entry name" value="WD40 repeat-like"/>
    <property type="match status" value="1"/>
</dbReference>
<reference evidence="9" key="1">
    <citation type="submission" date="2014-09" db="EMBL/GenBank/DDBJ databases">
        <title>Genome sequence of the luminous mushroom Mycena chlorophos for searching fungal bioluminescence genes.</title>
        <authorList>
            <person name="Tanaka Y."/>
            <person name="Kasuga D."/>
            <person name="Oba Y."/>
            <person name="Hase S."/>
            <person name="Sato K."/>
            <person name="Oba Y."/>
            <person name="Sakakibara Y."/>
        </authorList>
    </citation>
    <scope>NUCLEOTIDE SEQUENCE</scope>
</reference>
<gene>
    <name evidence="9" type="ORF">MCHLO_03970</name>
</gene>
<dbReference type="PROSITE" id="PS50082">
    <property type="entry name" value="WD_REPEATS_2"/>
    <property type="match status" value="1"/>
</dbReference>
<comment type="pathway">
    <text evidence="6">tRNA modification; N(7)-methylguanine-tRNA biosynthesis.</text>
</comment>
<keyword evidence="2 6" id="KW-0853">WD repeat</keyword>
<dbReference type="InterPro" id="IPR036322">
    <property type="entry name" value="WD40_repeat_dom_sf"/>
</dbReference>
<dbReference type="Proteomes" id="UP000815677">
    <property type="component" value="Unassembled WGS sequence"/>
</dbReference>
<evidence type="ECO:0000256" key="1">
    <source>
        <dbReference type="ARBA" id="ARBA00004123"/>
    </source>
</evidence>
<dbReference type="InterPro" id="IPR028884">
    <property type="entry name" value="Trm82"/>
</dbReference>
<keyword evidence="4 6" id="KW-0677">Repeat</keyword>
<feature type="compositionally biased region" description="Basic residues" evidence="8">
    <location>
        <begin position="270"/>
        <end position="284"/>
    </location>
</feature>
<evidence type="ECO:0000256" key="5">
    <source>
        <dbReference type="ARBA" id="ARBA00023242"/>
    </source>
</evidence>
<dbReference type="PANTHER" id="PTHR16288:SF0">
    <property type="entry name" value="TRNA (GUANINE-N(7)-)-METHYLTRANSFERASE NON-CATALYTIC SUBUNIT WDR4"/>
    <property type="match status" value="1"/>
</dbReference>
<dbReference type="EMBL" id="DF842517">
    <property type="protein sequence ID" value="GAT46439.1"/>
    <property type="molecule type" value="Genomic_DNA"/>
</dbReference>
<evidence type="ECO:0000256" key="3">
    <source>
        <dbReference type="ARBA" id="ARBA00022694"/>
    </source>
</evidence>
<dbReference type="SMART" id="SM00320">
    <property type="entry name" value="WD40"/>
    <property type="match status" value="3"/>
</dbReference>
<feature type="repeat" description="WD" evidence="7">
    <location>
        <begin position="194"/>
        <end position="236"/>
    </location>
</feature>
<dbReference type="HAMAP" id="MF_03056">
    <property type="entry name" value="TRM82"/>
    <property type="match status" value="1"/>
</dbReference>
<proteinExistence type="inferred from homology"/>
<comment type="subcellular location">
    <subcellularLocation>
        <location evidence="1 6">Nucleus</location>
    </subcellularLocation>
</comment>
<dbReference type="PANTHER" id="PTHR16288">
    <property type="entry name" value="WD40 REPEAT PROTEIN 4"/>
    <property type="match status" value="1"/>
</dbReference>
<comment type="function">
    <text evidence="6">Required for the formation of N(7)-methylguanine at position 46 (m7G46) in tRNA. In the complex, it is required to stabilize and induce conformational changes of the catalytic subunit.</text>
</comment>
<dbReference type="Gene3D" id="2.130.10.10">
    <property type="entry name" value="YVTN repeat-like/Quinoprotein amine dehydrogenase"/>
    <property type="match status" value="2"/>
</dbReference>
<evidence type="ECO:0000313" key="10">
    <source>
        <dbReference type="Proteomes" id="UP000815677"/>
    </source>
</evidence>
<organism evidence="9 10">
    <name type="scientific">Mycena chlorophos</name>
    <name type="common">Agaric fungus</name>
    <name type="synonym">Agaricus chlorophos</name>
    <dbReference type="NCBI Taxonomy" id="658473"/>
    <lineage>
        <taxon>Eukaryota</taxon>
        <taxon>Fungi</taxon>
        <taxon>Dikarya</taxon>
        <taxon>Basidiomycota</taxon>
        <taxon>Agaricomycotina</taxon>
        <taxon>Agaricomycetes</taxon>
        <taxon>Agaricomycetidae</taxon>
        <taxon>Agaricales</taxon>
        <taxon>Marasmiineae</taxon>
        <taxon>Mycenaceae</taxon>
        <taxon>Mycena</taxon>
    </lineage>
</organism>
<comment type="similarity">
    <text evidence="6">Belongs to the WD repeat TRM82 family.</text>
</comment>
<evidence type="ECO:0000256" key="2">
    <source>
        <dbReference type="ARBA" id="ARBA00022574"/>
    </source>
</evidence>
<evidence type="ECO:0000256" key="4">
    <source>
        <dbReference type="ARBA" id="ARBA00022737"/>
    </source>
</evidence>
<feature type="region of interest" description="Disordered" evidence="8">
    <location>
        <begin position="442"/>
        <end position="510"/>
    </location>
</feature>
<evidence type="ECO:0000256" key="8">
    <source>
        <dbReference type="SAM" id="MobiDB-lite"/>
    </source>
</evidence>
<keyword evidence="3 6" id="KW-0819">tRNA processing</keyword>
<feature type="compositionally biased region" description="Acidic residues" evidence="8">
    <location>
        <begin position="498"/>
        <end position="510"/>
    </location>
</feature>
<feature type="region of interest" description="Disordered" evidence="8">
    <location>
        <begin position="257"/>
        <end position="311"/>
    </location>
</feature>
<protein>
    <submittedName>
        <fullName evidence="9">WD40 repeat-like protein</fullName>
    </submittedName>
</protein>
<dbReference type="Pfam" id="PF00400">
    <property type="entry name" value="WD40"/>
    <property type="match status" value="1"/>
</dbReference>
<evidence type="ECO:0000256" key="6">
    <source>
        <dbReference type="HAMAP-Rule" id="MF_03056"/>
    </source>
</evidence>
<dbReference type="InterPro" id="IPR015943">
    <property type="entry name" value="WD40/YVTN_repeat-like_dom_sf"/>
</dbReference>